<name>A0A3A9YE33_9ACTN</name>
<feature type="transmembrane region" description="Helical" evidence="1">
    <location>
        <begin position="370"/>
        <end position="390"/>
    </location>
</feature>
<proteinExistence type="predicted"/>
<feature type="transmembrane region" description="Helical" evidence="1">
    <location>
        <begin position="96"/>
        <end position="115"/>
    </location>
</feature>
<protein>
    <recommendedName>
        <fullName evidence="6">Oligosaccharide repeat unit polymerase</fullName>
    </recommendedName>
</protein>
<sequence>MSLLATLFGAWVFWRDGGCRITAVGVYNLAFALFVGFSGLYQVVKAWDNDPGIPLFSAIALCYFTQVTTWLLFWGGTVSRRLPSYAGQADGRTAGWAVKCGALLLLLAVAASMATPDSLTMANPVGFVGVVLLAVGLLRGPAGHRTILCALVLLVAFSLYFTYLFNGFGRIVVGTLALALLVISAHRDERPRTKLLVLAGAAPVLLFLAGLRATDAQGSPVIADEDGFGSAVSPLHSFAQLLHLNGMGLLPRGWGETFANTAVSLVPRAIWEDKPVGFGADLVTFLTPELVGTGHSAAALSHGEWLYNFGLLGLVLMIPVTGLAVRFIDRLLVWASSSPLTTPYALGVYAGAVIAAVGLFDLVWVGSFTYVVRGGGRLLALAAVILLIGWRVSRAMPDHLVGRGVTQVARRARPLTRAR</sequence>
<comment type="caution">
    <text evidence="3">The sequence shown here is derived from an EMBL/GenBank/DDBJ whole genome shotgun (WGS) entry which is preliminary data.</text>
</comment>
<evidence type="ECO:0000256" key="1">
    <source>
        <dbReference type="SAM" id="Phobius"/>
    </source>
</evidence>
<dbReference type="EMBL" id="RAZT01000002">
    <property type="protein sequence ID" value="RKN35402.1"/>
    <property type="molecule type" value="Genomic_DNA"/>
</dbReference>
<feature type="transmembrane region" description="Helical" evidence="1">
    <location>
        <begin position="121"/>
        <end position="138"/>
    </location>
</feature>
<keyword evidence="1" id="KW-0812">Transmembrane</keyword>
<evidence type="ECO:0000313" key="2">
    <source>
        <dbReference type="EMBL" id="RKN16032.1"/>
    </source>
</evidence>
<organism evidence="3 5">
    <name type="scientific">Micromonospora musae</name>
    <dbReference type="NCBI Taxonomy" id="1894970"/>
    <lineage>
        <taxon>Bacteria</taxon>
        <taxon>Bacillati</taxon>
        <taxon>Actinomycetota</taxon>
        <taxon>Actinomycetes</taxon>
        <taxon>Micromonosporales</taxon>
        <taxon>Micromonosporaceae</taxon>
        <taxon>Micromonospora</taxon>
    </lineage>
</organism>
<dbReference type="Proteomes" id="UP000275865">
    <property type="component" value="Unassembled WGS sequence"/>
</dbReference>
<keyword evidence="4" id="KW-1185">Reference proteome</keyword>
<evidence type="ECO:0000313" key="4">
    <source>
        <dbReference type="Proteomes" id="UP000271548"/>
    </source>
</evidence>
<feature type="transmembrane region" description="Helical" evidence="1">
    <location>
        <begin position="346"/>
        <end position="364"/>
    </location>
</feature>
<feature type="transmembrane region" description="Helical" evidence="1">
    <location>
        <begin position="53"/>
        <end position="75"/>
    </location>
</feature>
<evidence type="ECO:0000313" key="3">
    <source>
        <dbReference type="EMBL" id="RKN35402.1"/>
    </source>
</evidence>
<feature type="transmembrane region" description="Helical" evidence="1">
    <location>
        <begin position="305"/>
        <end position="325"/>
    </location>
</feature>
<feature type="transmembrane region" description="Helical" evidence="1">
    <location>
        <begin position="145"/>
        <end position="161"/>
    </location>
</feature>
<keyword evidence="1" id="KW-1133">Transmembrane helix</keyword>
<dbReference type="Proteomes" id="UP000271548">
    <property type="component" value="Unassembled WGS sequence"/>
</dbReference>
<dbReference type="EMBL" id="RAZS01000009">
    <property type="protein sequence ID" value="RKN16032.1"/>
    <property type="molecule type" value="Genomic_DNA"/>
</dbReference>
<feature type="transmembrane region" description="Helical" evidence="1">
    <location>
        <begin position="21"/>
        <end position="41"/>
    </location>
</feature>
<reference evidence="4 5" key="1">
    <citation type="submission" date="2018-09" db="EMBL/GenBank/DDBJ databases">
        <title>Micromonospora sp. nov. MS1-9, isolated from a root of Musa sp.</title>
        <authorList>
            <person name="Kuncharoen N."/>
            <person name="Kudo T."/>
            <person name="Ohkuma M."/>
            <person name="Yuki M."/>
            <person name="Tanasupawat S."/>
        </authorList>
    </citation>
    <scope>NUCLEOTIDE SEQUENCE [LARGE SCALE GENOMIC DNA]</scope>
    <source>
        <strain evidence="3 5">MS1-9</strain>
        <strain evidence="2 4">NGC1-4</strain>
    </source>
</reference>
<keyword evidence="1" id="KW-0472">Membrane</keyword>
<evidence type="ECO:0008006" key="6">
    <source>
        <dbReference type="Google" id="ProtNLM"/>
    </source>
</evidence>
<feature type="transmembrane region" description="Helical" evidence="1">
    <location>
        <begin position="167"/>
        <end position="183"/>
    </location>
</feature>
<dbReference type="AlphaFoldDB" id="A0A3A9YE33"/>
<evidence type="ECO:0000313" key="5">
    <source>
        <dbReference type="Proteomes" id="UP000275865"/>
    </source>
</evidence>
<gene>
    <name evidence="3" type="ORF">D7044_04335</name>
    <name evidence="2" type="ORF">D7147_23295</name>
</gene>
<accession>A0A3A9YE33</accession>